<gene>
    <name evidence="2" type="ORF">DI598_18880</name>
</gene>
<comment type="caution">
    <text evidence="2">The sequence shown here is derived from an EMBL/GenBank/DDBJ whole genome shotgun (WGS) entry which is preliminary data.</text>
</comment>
<proteinExistence type="predicted"/>
<evidence type="ECO:0000313" key="2">
    <source>
        <dbReference type="EMBL" id="PZP40924.1"/>
    </source>
</evidence>
<organism evidence="2 3">
    <name type="scientific">Pseudopedobacter saltans</name>
    <dbReference type="NCBI Taxonomy" id="151895"/>
    <lineage>
        <taxon>Bacteria</taxon>
        <taxon>Pseudomonadati</taxon>
        <taxon>Bacteroidota</taxon>
        <taxon>Sphingobacteriia</taxon>
        <taxon>Sphingobacteriales</taxon>
        <taxon>Sphingobacteriaceae</taxon>
        <taxon>Pseudopedobacter</taxon>
    </lineage>
</organism>
<dbReference type="EMBL" id="QFOI01000565">
    <property type="protein sequence ID" value="PZP40924.1"/>
    <property type="molecule type" value="Genomic_DNA"/>
</dbReference>
<dbReference type="AlphaFoldDB" id="A0A2W5EFU5"/>
<evidence type="ECO:0000313" key="3">
    <source>
        <dbReference type="Proteomes" id="UP000249645"/>
    </source>
</evidence>
<feature type="non-terminal residue" evidence="2">
    <location>
        <position position="1"/>
    </location>
</feature>
<name>A0A2W5EFU5_9SPHI</name>
<sequence>FGFGGSPYATDPNGKEEIIEQFNQNSLKEYYKNILNKNQMFIVIAGNISIAEIRNKIEASFSSIPSKPYTPFKYNTPIWQKDDIRKEKRDLAINYVGAIINAPDINSEDYLPFRLAIAELGGGLFSALRTRLNLSYDPGAQYMLLKMPFAKMNLSTPKPKEAIAEMIQQINIVKNKSIDGDYLDIIKNSFIVTKYLKEESSSAITQNLGLSEILGGWQFAERLPELLENISGNDIKKAFNKYVVGSRWVYLGN</sequence>
<dbReference type="InterPro" id="IPR011249">
    <property type="entry name" value="Metalloenz_LuxS/M16"/>
</dbReference>
<dbReference type="Gene3D" id="3.30.830.10">
    <property type="entry name" value="Metalloenzyme, LuxS/M16 peptidase-like"/>
    <property type="match status" value="2"/>
</dbReference>
<dbReference type="GO" id="GO:0046872">
    <property type="term" value="F:metal ion binding"/>
    <property type="evidence" value="ECO:0007669"/>
    <property type="project" value="InterPro"/>
</dbReference>
<evidence type="ECO:0000259" key="1">
    <source>
        <dbReference type="Pfam" id="PF05193"/>
    </source>
</evidence>
<dbReference type="Proteomes" id="UP000249645">
    <property type="component" value="Unassembled WGS sequence"/>
</dbReference>
<feature type="domain" description="Peptidase M16 C-terminal" evidence="1">
    <location>
        <begin position="22"/>
        <end position="189"/>
    </location>
</feature>
<dbReference type="Pfam" id="PF05193">
    <property type="entry name" value="Peptidase_M16_C"/>
    <property type="match status" value="1"/>
</dbReference>
<protein>
    <recommendedName>
        <fullName evidence="1">Peptidase M16 C-terminal domain-containing protein</fullName>
    </recommendedName>
</protein>
<dbReference type="InterPro" id="IPR007863">
    <property type="entry name" value="Peptidase_M16_C"/>
</dbReference>
<dbReference type="SUPFAM" id="SSF63411">
    <property type="entry name" value="LuxS/MPP-like metallohydrolase"/>
    <property type="match status" value="2"/>
</dbReference>
<reference evidence="2 3" key="1">
    <citation type="submission" date="2017-11" db="EMBL/GenBank/DDBJ databases">
        <title>Infants hospitalized years apart are colonized by the same room-sourced microbial strains.</title>
        <authorList>
            <person name="Brooks B."/>
            <person name="Olm M.R."/>
            <person name="Firek B.A."/>
            <person name="Baker R."/>
            <person name="Thomas B.C."/>
            <person name="Morowitz M.J."/>
            <person name="Banfield J.F."/>
        </authorList>
    </citation>
    <scope>NUCLEOTIDE SEQUENCE [LARGE SCALE GENOMIC DNA]</scope>
    <source>
        <strain evidence="2">S2_009_000_R2_76</strain>
    </source>
</reference>
<accession>A0A2W5EFU5</accession>